<accession>A0ABQ6PYL4</accession>
<feature type="domain" description="PAS" evidence="1">
    <location>
        <begin position="16"/>
        <end position="67"/>
    </location>
</feature>
<gene>
    <name evidence="2" type="ORF">Ataiwa_12890</name>
</gene>
<sequence length="131" mass="14577">MPAQPLELILARQFGDSLSMPVFIVDTEGNLLFYNEPAEEIFGLRFSETGGMRLEEWATIFTPLDEEGNLLPPEGLPLVKTLTTQIPASGSFYINNLRGERILISVTAVPVIGRSDRYSGAMAIFWKTQLQ</sequence>
<keyword evidence="3" id="KW-1185">Reference proteome</keyword>
<dbReference type="RefSeq" id="WP_338227804.1">
    <property type="nucleotide sequence ID" value="NZ_BTPE01000004.1"/>
</dbReference>
<dbReference type="Proteomes" id="UP001307705">
    <property type="component" value="Unassembled WGS sequence"/>
</dbReference>
<evidence type="ECO:0000313" key="3">
    <source>
        <dbReference type="Proteomes" id="UP001307705"/>
    </source>
</evidence>
<reference evidence="2 3" key="1">
    <citation type="submission" date="2023-08" db="EMBL/GenBank/DDBJ databases">
        <title>Draft genome sequence of Algoriphagus taiwanensis.</title>
        <authorList>
            <person name="Takatani N."/>
            <person name="Hosokawa M."/>
            <person name="Sawabe T."/>
        </authorList>
    </citation>
    <scope>NUCLEOTIDE SEQUENCE [LARGE SCALE GENOMIC DNA]</scope>
    <source>
        <strain evidence="2 3">JCM 19755</strain>
    </source>
</reference>
<dbReference type="InterPro" id="IPR035965">
    <property type="entry name" value="PAS-like_dom_sf"/>
</dbReference>
<comment type="caution">
    <text evidence="2">The sequence shown here is derived from an EMBL/GenBank/DDBJ whole genome shotgun (WGS) entry which is preliminary data.</text>
</comment>
<dbReference type="EMBL" id="BTPE01000004">
    <property type="protein sequence ID" value="GMQ33017.1"/>
    <property type="molecule type" value="Genomic_DNA"/>
</dbReference>
<name>A0ABQ6PYL4_9BACT</name>
<dbReference type="Gene3D" id="3.30.450.20">
    <property type="entry name" value="PAS domain"/>
    <property type="match status" value="1"/>
</dbReference>
<evidence type="ECO:0000313" key="2">
    <source>
        <dbReference type="EMBL" id="GMQ33017.1"/>
    </source>
</evidence>
<dbReference type="Pfam" id="PF13188">
    <property type="entry name" value="PAS_8"/>
    <property type="match status" value="1"/>
</dbReference>
<protein>
    <recommendedName>
        <fullName evidence="1">PAS domain-containing protein</fullName>
    </recommendedName>
</protein>
<dbReference type="SUPFAM" id="SSF55785">
    <property type="entry name" value="PYP-like sensor domain (PAS domain)"/>
    <property type="match status" value="1"/>
</dbReference>
<dbReference type="PROSITE" id="PS50112">
    <property type="entry name" value="PAS"/>
    <property type="match status" value="1"/>
</dbReference>
<dbReference type="InterPro" id="IPR000014">
    <property type="entry name" value="PAS"/>
</dbReference>
<organism evidence="2 3">
    <name type="scientific">Algoriphagus taiwanensis</name>
    <dbReference type="NCBI Taxonomy" id="1445656"/>
    <lineage>
        <taxon>Bacteria</taxon>
        <taxon>Pseudomonadati</taxon>
        <taxon>Bacteroidota</taxon>
        <taxon>Cytophagia</taxon>
        <taxon>Cytophagales</taxon>
        <taxon>Cyclobacteriaceae</taxon>
        <taxon>Algoriphagus</taxon>
    </lineage>
</organism>
<dbReference type="CDD" id="cd00130">
    <property type="entry name" value="PAS"/>
    <property type="match status" value="1"/>
</dbReference>
<evidence type="ECO:0000259" key="1">
    <source>
        <dbReference type="PROSITE" id="PS50112"/>
    </source>
</evidence>
<proteinExistence type="predicted"/>